<name>A0A0A9F9Z1_ARUDO</name>
<evidence type="ECO:0000256" key="1">
    <source>
        <dbReference type="SAM" id="MobiDB-lite"/>
    </source>
</evidence>
<accession>A0A0A9F9Z1</accession>
<dbReference type="AlphaFoldDB" id="A0A0A9F9Z1"/>
<sequence length="53" mass="5851">MNSQVAVLLYQLPSFERPEMQYRSVHRARSGNSGTPSSLPPHCTLQGNPGKQP</sequence>
<dbReference type="EMBL" id="GBRH01190925">
    <property type="protein sequence ID" value="JAE06971.1"/>
    <property type="molecule type" value="Transcribed_RNA"/>
</dbReference>
<protein>
    <submittedName>
        <fullName evidence="2">Uncharacterized protein</fullName>
    </submittedName>
</protein>
<reference evidence="2" key="2">
    <citation type="journal article" date="2015" name="Data Brief">
        <title>Shoot transcriptome of the giant reed, Arundo donax.</title>
        <authorList>
            <person name="Barrero R.A."/>
            <person name="Guerrero F.D."/>
            <person name="Moolhuijzen P."/>
            <person name="Goolsby J.A."/>
            <person name="Tidwell J."/>
            <person name="Bellgard S.E."/>
            <person name="Bellgard M.I."/>
        </authorList>
    </citation>
    <scope>NUCLEOTIDE SEQUENCE</scope>
    <source>
        <tissue evidence="2">Shoot tissue taken approximately 20 cm above the soil surface</tissue>
    </source>
</reference>
<organism evidence="2">
    <name type="scientific">Arundo donax</name>
    <name type="common">Giant reed</name>
    <name type="synonym">Donax arundinaceus</name>
    <dbReference type="NCBI Taxonomy" id="35708"/>
    <lineage>
        <taxon>Eukaryota</taxon>
        <taxon>Viridiplantae</taxon>
        <taxon>Streptophyta</taxon>
        <taxon>Embryophyta</taxon>
        <taxon>Tracheophyta</taxon>
        <taxon>Spermatophyta</taxon>
        <taxon>Magnoliopsida</taxon>
        <taxon>Liliopsida</taxon>
        <taxon>Poales</taxon>
        <taxon>Poaceae</taxon>
        <taxon>PACMAD clade</taxon>
        <taxon>Arundinoideae</taxon>
        <taxon>Arundineae</taxon>
        <taxon>Arundo</taxon>
    </lineage>
</organism>
<feature type="region of interest" description="Disordered" evidence="1">
    <location>
        <begin position="23"/>
        <end position="53"/>
    </location>
</feature>
<proteinExistence type="predicted"/>
<reference evidence="2" key="1">
    <citation type="submission" date="2014-09" db="EMBL/GenBank/DDBJ databases">
        <authorList>
            <person name="Magalhaes I.L.F."/>
            <person name="Oliveira U."/>
            <person name="Santos F.R."/>
            <person name="Vidigal T.H.D.A."/>
            <person name="Brescovit A.D."/>
            <person name="Santos A.J."/>
        </authorList>
    </citation>
    <scope>NUCLEOTIDE SEQUENCE</scope>
    <source>
        <tissue evidence="2">Shoot tissue taken approximately 20 cm above the soil surface</tissue>
    </source>
</reference>
<evidence type="ECO:0000313" key="2">
    <source>
        <dbReference type="EMBL" id="JAE06971.1"/>
    </source>
</evidence>